<dbReference type="PANTHER" id="PTHR33608:SF6">
    <property type="entry name" value="BLL2464 PROTEIN"/>
    <property type="match status" value="1"/>
</dbReference>
<dbReference type="PANTHER" id="PTHR33608">
    <property type="entry name" value="BLL2464 PROTEIN"/>
    <property type="match status" value="1"/>
</dbReference>
<organism evidence="2 3">
    <name type="scientific">Candidatus Sungbacteria bacterium RIFCSPHIGHO2_01_FULL_47_32</name>
    <dbReference type="NCBI Taxonomy" id="1802264"/>
    <lineage>
        <taxon>Bacteria</taxon>
        <taxon>Candidatus Sungiibacteriota</taxon>
    </lineage>
</organism>
<dbReference type="Proteomes" id="UP000177152">
    <property type="component" value="Unassembled WGS sequence"/>
</dbReference>
<accession>A0A1G2K786</accession>
<sequence length="315" mass="35592">MGSVRFLTKEDLYHCVQKYPVSDPAFRVWTLMFGEHKSKQIGEGIEFKEFRPYEPGEDTMGIDVEASTRLGEPMVREDLSEEKVRYAIVFDYSASLYHYGLREASLIAIGSCAISATASKDAVRIIVLGGATPYISSAIYTVDDVIASLFEIWDLPKPESGRPTTLEECSNESSRLLKLSNTRILFVSDFQFKDVRAVYDRKKEKFEIVGREILQQAVGGTHASGGQSVELAFLGISPVWDDFLGLRGLVRFEDSEDGSRGFVRFTKRKAKKFVAEQYERETVWQESTRSFGVPMSWVHAGEPESIIRELEQGFM</sequence>
<dbReference type="EMBL" id="MHQC01000039">
    <property type="protein sequence ID" value="OGZ94288.1"/>
    <property type="molecule type" value="Genomic_DNA"/>
</dbReference>
<dbReference type="AlphaFoldDB" id="A0A1G2K786"/>
<feature type="domain" description="DUF58" evidence="1">
    <location>
        <begin position="49"/>
        <end position="214"/>
    </location>
</feature>
<protein>
    <recommendedName>
        <fullName evidence="1">DUF58 domain-containing protein</fullName>
    </recommendedName>
</protein>
<evidence type="ECO:0000313" key="3">
    <source>
        <dbReference type="Proteomes" id="UP000177152"/>
    </source>
</evidence>
<evidence type="ECO:0000259" key="1">
    <source>
        <dbReference type="Pfam" id="PF01882"/>
    </source>
</evidence>
<reference evidence="2 3" key="1">
    <citation type="journal article" date="2016" name="Nat. Commun.">
        <title>Thousands of microbial genomes shed light on interconnected biogeochemical processes in an aquifer system.</title>
        <authorList>
            <person name="Anantharaman K."/>
            <person name="Brown C.T."/>
            <person name="Hug L.A."/>
            <person name="Sharon I."/>
            <person name="Castelle C.J."/>
            <person name="Probst A.J."/>
            <person name="Thomas B.C."/>
            <person name="Singh A."/>
            <person name="Wilkins M.J."/>
            <person name="Karaoz U."/>
            <person name="Brodie E.L."/>
            <person name="Williams K.H."/>
            <person name="Hubbard S.S."/>
            <person name="Banfield J.F."/>
        </authorList>
    </citation>
    <scope>NUCLEOTIDE SEQUENCE [LARGE SCALE GENOMIC DNA]</scope>
</reference>
<dbReference type="InterPro" id="IPR002881">
    <property type="entry name" value="DUF58"/>
</dbReference>
<dbReference type="Pfam" id="PF01882">
    <property type="entry name" value="DUF58"/>
    <property type="match status" value="1"/>
</dbReference>
<evidence type="ECO:0000313" key="2">
    <source>
        <dbReference type="EMBL" id="OGZ94288.1"/>
    </source>
</evidence>
<gene>
    <name evidence="2" type="ORF">A2633_05760</name>
</gene>
<name>A0A1G2K786_9BACT</name>
<proteinExistence type="predicted"/>
<comment type="caution">
    <text evidence="2">The sequence shown here is derived from an EMBL/GenBank/DDBJ whole genome shotgun (WGS) entry which is preliminary data.</text>
</comment>